<dbReference type="EMBL" id="SJPV01000002">
    <property type="protein sequence ID" value="TWU40429.1"/>
    <property type="molecule type" value="Genomic_DNA"/>
</dbReference>
<keyword evidence="4" id="KW-1185">Reference proteome</keyword>
<name>A0A5C6DZV5_9BACT</name>
<sequence length="314" mass="35128" precursor="true">MNCKSWLSPSIEQETNVAFRSANVTMLHAFAKQETTIKPRMMRMLLMLTLLNLCLPSIAASQDASLDVPPDTENVSLPSTPWYDAQDQVLIPVELKSSIDDTENRDSRWLPKAKRLVKPPDPVKSNSAGNSGSGWFGTELSIGNLFGWFLLVMIVVSAVGGLVYALSKTEIDLSAKSQTKAQLGPQSPDDQTIERMKHLPAELRRTDVNLKSEAERLMMLGHFDQAIILLFAHQLLLLDRAGILRLNRGKTNGKYVRETRAVDSELGTRLNETTDAFERSYFGRHSITASEFERLWTQNALVEQVVQTHHEVPA</sequence>
<feature type="domain" description="Protein-glutamine gamma-glutamyltransferase-like C-terminal" evidence="2">
    <location>
        <begin position="234"/>
        <end position="296"/>
    </location>
</feature>
<organism evidence="3 4">
    <name type="scientific">Novipirellula artificiosorum</name>
    <dbReference type="NCBI Taxonomy" id="2528016"/>
    <lineage>
        <taxon>Bacteria</taxon>
        <taxon>Pseudomonadati</taxon>
        <taxon>Planctomycetota</taxon>
        <taxon>Planctomycetia</taxon>
        <taxon>Pirellulales</taxon>
        <taxon>Pirellulaceae</taxon>
        <taxon>Novipirellula</taxon>
    </lineage>
</organism>
<comment type="caution">
    <text evidence="3">The sequence shown here is derived from an EMBL/GenBank/DDBJ whole genome shotgun (WGS) entry which is preliminary data.</text>
</comment>
<evidence type="ECO:0000313" key="3">
    <source>
        <dbReference type="EMBL" id="TWU40429.1"/>
    </source>
</evidence>
<dbReference type="Pfam" id="PF13559">
    <property type="entry name" value="DUF4129"/>
    <property type="match status" value="1"/>
</dbReference>
<dbReference type="InterPro" id="IPR025403">
    <property type="entry name" value="TgpA-like_C"/>
</dbReference>
<reference evidence="3 4" key="1">
    <citation type="submission" date="2019-02" db="EMBL/GenBank/DDBJ databases">
        <title>Deep-cultivation of Planctomycetes and their phenomic and genomic characterization uncovers novel biology.</title>
        <authorList>
            <person name="Wiegand S."/>
            <person name="Jogler M."/>
            <person name="Boedeker C."/>
            <person name="Pinto D."/>
            <person name="Vollmers J."/>
            <person name="Rivas-Marin E."/>
            <person name="Kohn T."/>
            <person name="Peeters S.H."/>
            <person name="Heuer A."/>
            <person name="Rast P."/>
            <person name="Oberbeckmann S."/>
            <person name="Bunk B."/>
            <person name="Jeske O."/>
            <person name="Meyerdierks A."/>
            <person name="Storesund J.E."/>
            <person name="Kallscheuer N."/>
            <person name="Luecker S."/>
            <person name="Lage O.M."/>
            <person name="Pohl T."/>
            <person name="Merkel B.J."/>
            <person name="Hornburger P."/>
            <person name="Mueller R.-W."/>
            <person name="Bruemmer F."/>
            <person name="Labrenz M."/>
            <person name="Spormann A.M."/>
            <person name="Op Den Camp H."/>
            <person name="Overmann J."/>
            <person name="Amann R."/>
            <person name="Jetten M.S.M."/>
            <person name="Mascher T."/>
            <person name="Medema M.H."/>
            <person name="Devos D.P."/>
            <person name="Kaster A.-K."/>
            <person name="Ovreas L."/>
            <person name="Rohde M."/>
            <person name="Galperin M.Y."/>
            <person name="Jogler C."/>
        </authorList>
    </citation>
    <scope>NUCLEOTIDE SEQUENCE [LARGE SCALE GENOMIC DNA]</scope>
    <source>
        <strain evidence="3 4">Poly41</strain>
    </source>
</reference>
<dbReference type="Proteomes" id="UP000319143">
    <property type="component" value="Unassembled WGS sequence"/>
</dbReference>
<keyword evidence="1" id="KW-0472">Membrane</keyword>
<keyword evidence="1" id="KW-1133">Transmembrane helix</keyword>
<dbReference type="AlphaFoldDB" id="A0A5C6DZV5"/>
<proteinExistence type="predicted"/>
<feature type="transmembrane region" description="Helical" evidence="1">
    <location>
        <begin position="42"/>
        <end position="60"/>
    </location>
</feature>
<evidence type="ECO:0000259" key="2">
    <source>
        <dbReference type="Pfam" id="PF13559"/>
    </source>
</evidence>
<accession>A0A5C6DZV5</accession>
<protein>
    <recommendedName>
        <fullName evidence="2">Protein-glutamine gamma-glutamyltransferase-like C-terminal domain-containing protein</fullName>
    </recommendedName>
</protein>
<evidence type="ECO:0000313" key="4">
    <source>
        <dbReference type="Proteomes" id="UP000319143"/>
    </source>
</evidence>
<gene>
    <name evidence="3" type="ORF">Poly41_12610</name>
</gene>
<evidence type="ECO:0000256" key="1">
    <source>
        <dbReference type="SAM" id="Phobius"/>
    </source>
</evidence>
<keyword evidence="1" id="KW-0812">Transmembrane</keyword>
<feature type="transmembrane region" description="Helical" evidence="1">
    <location>
        <begin position="145"/>
        <end position="166"/>
    </location>
</feature>